<evidence type="ECO:0000313" key="1">
    <source>
        <dbReference type="EMBL" id="APJ02798.1"/>
    </source>
</evidence>
<dbReference type="AlphaFoldDB" id="A0A1L4CXX2"/>
<dbReference type="Pfam" id="PF09707">
    <property type="entry name" value="Cas_Cas2CT1978"/>
    <property type="match status" value="1"/>
</dbReference>
<proteinExistence type="predicted"/>
<dbReference type="InterPro" id="IPR010152">
    <property type="entry name" value="CRISPR-assoc_prot_Cas2_sub"/>
</dbReference>
<dbReference type="Proteomes" id="UP000184731">
    <property type="component" value="Chromosome"/>
</dbReference>
<dbReference type="Gene3D" id="3.30.70.240">
    <property type="match status" value="1"/>
</dbReference>
<evidence type="ECO:0000313" key="2">
    <source>
        <dbReference type="Proteomes" id="UP000184731"/>
    </source>
</evidence>
<protein>
    <submittedName>
        <fullName evidence="1">Type I-E CRISPR-associated endoribonuclease Cas2</fullName>
    </submittedName>
</protein>
<dbReference type="KEGG" id="saqi:AXG55_02200"/>
<accession>A0A1L4CXX2</accession>
<reference evidence="1 2" key="1">
    <citation type="submission" date="2016-10" db="EMBL/GenBank/DDBJ databases">
        <title>Silvanigrella aquatica sp. nov., isolated from a freshwater lake located in the Black Forest, Germany, description of Silvanigrellaceae fam. nov., Silvanigrellales ord. nov., reclassification of the order Bdellovibrionales in the class Oligoflexia, reclassification of the families Bacteriovoracaceae and Halobacteriovoraceae in the new order Bacteriovoracales ord. nov., and reclassification of the family Pseudobacteriovoracaceae in the order Oligoflexiales.</title>
        <authorList>
            <person name="Hahn M.W."/>
            <person name="Schmidt J."/>
            <person name="Koll U."/>
            <person name="Rohde M."/>
            <person name="Verbag S."/>
            <person name="Pitt A."/>
            <person name="Nakai R."/>
            <person name="Naganuma T."/>
            <person name="Lang E."/>
        </authorList>
    </citation>
    <scope>NUCLEOTIDE SEQUENCE [LARGE SCALE GENOMIC DNA]</scope>
    <source>
        <strain evidence="1 2">MWH-Nonnen-W8red</strain>
    </source>
</reference>
<dbReference type="CDD" id="cd09755">
    <property type="entry name" value="Cas2_I-E"/>
    <property type="match status" value="1"/>
</dbReference>
<dbReference type="EMBL" id="CP017834">
    <property type="protein sequence ID" value="APJ02798.1"/>
    <property type="molecule type" value="Genomic_DNA"/>
</dbReference>
<dbReference type="STRING" id="1915309.AXG55_02200"/>
<dbReference type="NCBIfam" id="TIGR01873">
    <property type="entry name" value="cas_CT1978"/>
    <property type="match status" value="1"/>
</dbReference>
<dbReference type="OrthoDB" id="8527479at2"/>
<organism evidence="1 2">
    <name type="scientific">Silvanigrella aquatica</name>
    <dbReference type="NCBI Taxonomy" id="1915309"/>
    <lineage>
        <taxon>Bacteria</taxon>
        <taxon>Pseudomonadati</taxon>
        <taxon>Bdellovibrionota</taxon>
        <taxon>Oligoflexia</taxon>
        <taxon>Silvanigrellales</taxon>
        <taxon>Silvanigrellaceae</taxon>
        <taxon>Silvanigrella</taxon>
    </lineage>
</organism>
<name>A0A1L4CXX2_9BACT</name>
<sequence length="92" mass="10426">MVIIILECVPQGLRGELSRWLIEPQAGVFVGNISALVREKIWLKCQEESNGGKGTLIYNYNNEQGYELVTFGDSKRQPIEFDGLTLIRLNKN</sequence>
<gene>
    <name evidence="1" type="ORF">AXG55_02200</name>
</gene>
<keyword evidence="2" id="KW-1185">Reference proteome</keyword>
<dbReference type="RefSeq" id="WP_148696506.1">
    <property type="nucleotide sequence ID" value="NZ_CP017834.1"/>
</dbReference>